<organism evidence="2 3">
    <name type="scientific">Roridomyces roridus</name>
    <dbReference type="NCBI Taxonomy" id="1738132"/>
    <lineage>
        <taxon>Eukaryota</taxon>
        <taxon>Fungi</taxon>
        <taxon>Dikarya</taxon>
        <taxon>Basidiomycota</taxon>
        <taxon>Agaricomycotina</taxon>
        <taxon>Agaricomycetes</taxon>
        <taxon>Agaricomycetidae</taxon>
        <taxon>Agaricales</taxon>
        <taxon>Marasmiineae</taxon>
        <taxon>Mycenaceae</taxon>
        <taxon>Roridomyces</taxon>
    </lineage>
</organism>
<evidence type="ECO:0000313" key="2">
    <source>
        <dbReference type="EMBL" id="KAJ7614937.1"/>
    </source>
</evidence>
<reference evidence="2" key="1">
    <citation type="submission" date="2023-03" db="EMBL/GenBank/DDBJ databases">
        <title>Massive genome expansion in bonnet fungi (Mycena s.s.) driven by repeated elements and novel gene families across ecological guilds.</title>
        <authorList>
            <consortium name="Lawrence Berkeley National Laboratory"/>
            <person name="Harder C.B."/>
            <person name="Miyauchi S."/>
            <person name="Viragh M."/>
            <person name="Kuo A."/>
            <person name="Thoen E."/>
            <person name="Andreopoulos B."/>
            <person name="Lu D."/>
            <person name="Skrede I."/>
            <person name="Drula E."/>
            <person name="Henrissat B."/>
            <person name="Morin E."/>
            <person name="Kohler A."/>
            <person name="Barry K."/>
            <person name="LaButti K."/>
            <person name="Morin E."/>
            <person name="Salamov A."/>
            <person name="Lipzen A."/>
            <person name="Mereny Z."/>
            <person name="Hegedus B."/>
            <person name="Baldrian P."/>
            <person name="Stursova M."/>
            <person name="Weitz H."/>
            <person name="Taylor A."/>
            <person name="Grigoriev I.V."/>
            <person name="Nagy L.G."/>
            <person name="Martin F."/>
            <person name="Kauserud H."/>
        </authorList>
    </citation>
    <scope>NUCLEOTIDE SEQUENCE</scope>
    <source>
        <strain evidence="2">9284</strain>
    </source>
</reference>
<gene>
    <name evidence="2" type="ORF">FB45DRAFT_873804</name>
</gene>
<evidence type="ECO:0000256" key="1">
    <source>
        <dbReference type="SAM" id="MobiDB-lite"/>
    </source>
</evidence>
<dbReference type="EMBL" id="JARKIF010000025">
    <property type="protein sequence ID" value="KAJ7614937.1"/>
    <property type="molecule type" value="Genomic_DNA"/>
</dbReference>
<accession>A0AAD7BA40</accession>
<comment type="caution">
    <text evidence="2">The sequence shown here is derived from an EMBL/GenBank/DDBJ whole genome shotgun (WGS) entry which is preliminary data.</text>
</comment>
<dbReference type="Proteomes" id="UP001221142">
    <property type="component" value="Unassembled WGS sequence"/>
</dbReference>
<dbReference type="AlphaFoldDB" id="A0AAD7BA40"/>
<feature type="region of interest" description="Disordered" evidence="1">
    <location>
        <begin position="39"/>
        <end position="64"/>
    </location>
</feature>
<proteinExistence type="predicted"/>
<sequence length="154" mass="16755">MNWRGLGGRLGSDESNETRTARFCQGLVRWLSRPPVELSGMEKPDGYSGYTGDSPKSAEYNEHEKSQNGWAVVENEVIHSAPVVTGTAACQRHGAGPNSASESIWTTFPLCHHNQLGWPVGQSHIIPPGFKIFFSFDGVPETGGRRIGMVISSL</sequence>
<keyword evidence="3" id="KW-1185">Reference proteome</keyword>
<evidence type="ECO:0000313" key="3">
    <source>
        <dbReference type="Proteomes" id="UP001221142"/>
    </source>
</evidence>
<name>A0AAD7BA40_9AGAR</name>
<protein>
    <submittedName>
        <fullName evidence="2">Uncharacterized protein</fullName>
    </submittedName>
</protein>